<dbReference type="CDD" id="cd00093">
    <property type="entry name" value="HTH_XRE"/>
    <property type="match status" value="1"/>
</dbReference>
<evidence type="ECO:0000259" key="1">
    <source>
        <dbReference type="PROSITE" id="PS50943"/>
    </source>
</evidence>
<dbReference type="InterPro" id="IPR001387">
    <property type="entry name" value="Cro/C1-type_HTH"/>
</dbReference>
<name>A0A940PSQ7_9MICO</name>
<dbReference type="Gene3D" id="1.10.260.40">
    <property type="entry name" value="lambda repressor-like DNA-binding domains"/>
    <property type="match status" value="1"/>
</dbReference>
<dbReference type="AlphaFoldDB" id="A0A940PSQ7"/>
<organism evidence="2 3">
    <name type="scientific">Leucobacter exalbidus</name>
    <dbReference type="NCBI Taxonomy" id="662960"/>
    <lineage>
        <taxon>Bacteria</taxon>
        <taxon>Bacillati</taxon>
        <taxon>Actinomycetota</taxon>
        <taxon>Actinomycetes</taxon>
        <taxon>Micrococcales</taxon>
        <taxon>Microbacteriaceae</taxon>
        <taxon>Leucobacter</taxon>
    </lineage>
</organism>
<gene>
    <name evidence="2" type="ORF">JOF28_001344</name>
</gene>
<dbReference type="PROSITE" id="PS50943">
    <property type="entry name" value="HTH_CROC1"/>
    <property type="match status" value="1"/>
</dbReference>
<dbReference type="Pfam" id="PF01381">
    <property type="entry name" value="HTH_3"/>
    <property type="match status" value="1"/>
</dbReference>
<accession>A0A940PSQ7</accession>
<dbReference type="EMBL" id="JAFIDA010000001">
    <property type="protein sequence ID" value="MBP1326112.1"/>
    <property type="molecule type" value="Genomic_DNA"/>
</dbReference>
<evidence type="ECO:0000313" key="2">
    <source>
        <dbReference type="EMBL" id="MBP1326112.1"/>
    </source>
</evidence>
<keyword evidence="3" id="KW-1185">Reference proteome</keyword>
<dbReference type="InterPro" id="IPR010982">
    <property type="entry name" value="Lambda_DNA-bd_dom_sf"/>
</dbReference>
<dbReference type="Proteomes" id="UP000675163">
    <property type="component" value="Unassembled WGS sequence"/>
</dbReference>
<reference evidence="2" key="1">
    <citation type="submission" date="2021-02" db="EMBL/GenBank/DDBJ databases">
        <title>Sequencing the genomes of 1000 actinobacteria strains.</title>
        <authorList>
            <person name="Klenk H.-P."/>
        </authorList>
    </citation>
    <scope>NUCLEOTIDE SEQUENCE</scope>
    <source>
        <strain evidence="2">DSM 22850</strain>
    </source>
</reference>
<dbReference type="RefSeq" id="WP_209705071.1">
    <property type="nucleotide sequence ID" value="NZ_JAFIDA010000001.1"/>
</dbReference>
<comment type="caution">
    <text evidence="2">The sequence shown here is derived from an EMBL/GenBank/DDBJ whole genome shotgun (WGS) entry which is preliminary data.</text>
</comment>
<dbReference type="SMART" id="SM00530">
    <property type="entry name" value="HTH_XRE"/>
    <property type="match status" value="1"/>
</dbReference>
<protein>
    <submittedName>
        <fullName evidence="2">DNA-binding XRE family transcriptional regulator</fullName>
    </submittedName>
</protein>
<keyword evidence="2" id="KW-0238">DNA-binding</keyword>
<evidence type="ECO:0000313" key="3">
    <source>
        <dbReference type="Proteomes" id="UP000675163"/>
    </source>
</evidence>
<dbReference type="SUPFAM" id="SSF47413">
    <property type="entry name" value="lambda repressor-like DNA-binding domains"/>
    <property type="match status" value="1"/>
</dbReference>
<feature type="domain" description="HTH cro/C1-type" evidence="1">
    <location>
        <begin position="88"/>
        <end position="140"/>
    </location>
</feature>
<sequence>MHTGTLDHVTGTRKKRAGERIRQFWASDDPAKLLRDWWGGTPSEGRGGAALVRAAQKGYDWQVRDVHRSRNTWILDSPDLIKRRVGDYRAIRGLTIDEVADAAHVDPQVVSMLERQGVTPTTNRDAARVIRALDIKFMKIVAERASND</sequence>
<dbReference type="GO" id="GO:0003677">
    <property type="term" value="F:DNA binding"/>
    <property type="evidence" value="ECO:0007669"/>
    <property type="project" value="UniProtKB-KW"/>
</dbReference>
<proteinExistence type="predicted"/>